<evidence type="ECO:0000313" key="2">
    <source>
        <dbReference type="Proteomes" id="UP001143910"/>
    </source>
</evidence>
<reference evidence="1" key="1">
    <citation type="submission" date="2022-08" db="EMBL/GenBank/DDBJ databases">
        <title>Genome Sequence of Lecanicillium fungicola.</title>
        <authorList>
            <person name="Buettner E."/>
        </authorList>
    </citation>
    <scope>NUCLEOTIDE SEQUENCE</scope>
    <source>
        <strain evidence="1">Babe33</strain>
    </source>
</reference>
<organism evidence="1 2">
    <name type="scientific">Zarea fungicola</name>
    <dbReference type="NCBI Taxonomy" id="93591"/>
    <lineage>
        <taxon>Eukaryota</taxon>
        <taxon>Fungi</taxon>
        <taxon>Dikarya</taxon>
        <taxon>Ascomycota</taxon>
        <taxon>Pezizomycotina</taxon>
        <taxon>Sordariomycetes</taxon>
        <taxon>Hypocreomycetidae</taxon>
        <taxon>Hypocreales</taxon>
        <taxon>Cordycipitaceae</taxon>
        <taxon>Zarea</taxon>
    </lineage>
</organism>
<protein>
    <submittedName>
        <fullName evidence="1">Uncharacterized protein</fullName>
    </submittedName>
</protein>
<name>A0ACC1NRV2_9HYPO</name>
<comment type="caution">
    <text evidence="1">The sequence shown here is derived from an EMBL/GenBank/DDBJ whole genome shotgun (WGS) entry which is preliminary data.</text>
</comment>
<evidence type="ECO:0000313" key="1">
    <source>
        <dbReference type="EMBL" id="KAJ2981649.1"/>
    </source>
</evidence>
<sequence>MATPPPTPVIAEGWPEYPPRSPIPRLALDESTILENINAGEIVDDWVLKVGNAIEGKNAMSFESLFVEESWWRDLVALGWDVSSKYGPRAISSYVLESNFGLGQINVIRDPSLQPRVVEFGPATFLQAAFSFTNKFGNGRGMVRLANCGPGEWKAWTVSTELDQLTQPRQENGLRNGLTNGLTNGQENGKVETKADQLQVLVIGGGKMDLLLIITLLVIRFATGANDNGMTLTGQCGLSLAAQLQHMGLQYVLVEKTARIGDSWRNRYSTLKTHTPIVMDSLPFLSYPTNWRRNRTKDQYGDWLECYSKIMQLKIRTSTYIRNIVRDEASHMYSVEMETNGTPFTVAARHIVLATGLHGGQPTQLNVPGQDTFRGELYHSSRHKSASEVSNLANKSITIVGAGTSGHDVAKDFADHGAKSVTMIQRSPSIFVSMESLDSIILGLWMTPHLTTADADLIETSFPNALALTLASGTTPTCAEFDKELIQGMEKAGMAIRKGEDGIGLLDHLILKSGHLYVDQGAAQMIADGRIKIHRSKEGVGAFYDRGIELADGTKVESDVIVLATGWEKTGIVVERLLGKTIADEVNAQEWGKLDEESERKGWWRPSGVPGVWCMSGAISWARQYSRVLALQIDAVERGYNDQYYSLETKSKI</sequence>
<keyword evidence="2" id="KW-1185">Reference proteome</keyword>
<gene>
    <name evidence="1" type="ORF">NQ176_g1895</name>
</gene>
<proteinExistence type="predicted"/>
<dbReference type="EMBL" id="JANJQO010000119">
    <property type="protein sequence ID" value="KAJ2981649.1"/>
    <property type="molecule type" value="Genomic_DNA"/>
</dbReference>
<dbReference type="Proteomes" id="UP001143910">
    <property type="component" value="Unassembled WGS sequence"/>
</dbReference>
<accession>A0ACC1NRV2</accession>